<feature type="transmembrane region" description="Helical" evidence="11">
    <location>
        <begin position="411"/>
        <end position="429"/>
    </location>
</feature>
<feature type="coiled-coil region" evidence="9">
    <location>
        <begin position="697"/>
        <end position="724"/>
    </location>
</feature>
<keyword evidence="4 11" id="KW-1133">Transmembrane helix</keyword>
<dbReference type="AlphaFoldDB" id="A5E3U4"/>
<name>A5E3U4_LODEL</name>
<dbReference type="GO" id="GO:0022841">
    <property type="term" value="F:potassium ion leak channel activity"/>
    <property type="evidence" value="ECO:0007669"/>
    <property type="project" value="TreeGrafter"/>
</dbReference>
<dbReference type="Proteomes" id="UP000001996">
    <property type="component" value="Unassembled WGS sequence"/>
</dbReference>
<dbReference type="Pfam" id="PF07885">
    <property type="entry name" value="Ion_trans_2"/>
    <property type="match status" value="2"/>
</dbReference>
<feature type="transmembrane region" description="Helical" evidence="11">
    <location>
        <begin position="307"/>
        <end position="327"/>
    </location>
</feature>
<evidence type="ECO:0000259" key="12">
    <source>
        <dbReference type="Pfam" id="PF07885"/>
    </source>
</evidence>
<feature type="compositionally biased region" description="Acidic residues" evidence="10">
    <location>
        <begin position="524"/>
        <end position="577"/>
    </location>
</feature>
<evidence type="ECO:0000256" key="3">
    <source>
        <dbReference type="ARBA" id="ARBA00022692"/>
    </source>
</evidence>
<dbReference type="HOGENOM" id="CLU_013394_2_0_1"/>
<dbReference type="InParanoid" id="A5E3U4"/>
<dbReference type="STRING" id="379508.A5E3U4"/>
<dbReference type="GO" id="GO:0030322">
    <property type="term" value="P:stabilization of membrane potential"/>
    <property type="evidence" value="ECO:0007669"/>
    <property type="project" value="TreeGrafter"/>
</dbReference>
<keyword evidence="14" id="KW-1185">Reference proteome</keyword>
<keyword evidence="2 8" id="KW-0813">Transport</keyword>
<feature type="transmembrane region" description="Helical" evidence="11">
    <location>
        <begin position="144"/>
        <end position="165"/>
    </location>
</feature>
<feature type="transmembrane region" description="Helical" evidence="11">
    <location>
        <begin position="441"/>
        <end position="462"/>
    </location>
</feature>
<reference evidence="13 14" key="1">
    <citation type="journal article" date="2009" name="Nature">
        <title>Evolution of pathogenicity and sexual reproduction in eight Candida genomes.</title>
        <authorList>
            <person name="Butler G."/>
            <person name="Rasmussen M.D."/>
            <person name="Lin M.F."/>
            <person name="Santos M.A."/>
            <person name="Sakthikumar S."/>
            <person name="Munro C.A."/>
            <person name="Rheinbay E."/>
            <person name="Grabherr M."/>
            <person name="Forche A."/>
            <person name="Reedy J.L."/>
            <person name="Agrafioti I."/>
            <person name="Arnaud M.B."/>
            <person name="Bates S."/>
            <person name="Brown A.J."/>
            <person name="Brunke S."/>
            <person name="Costanzo M.C."/>
            <person name="Fitzpatrick D.A."/>
            <person name="de Groot P.W."/>
            <person name="Harris D."/>
            <person name="Hoyer L.L."/>
            <person name="Hube B."/>
            <person name="Klis F.M."/>
            <person name="Kodira C."/>
            <person name="Lennard N."/>
            <person name="Logue M.E."/>
            <person name="Martin R."/>
            <person name="Neiman A.M."/>
            <person name="Nikolaou E."/>
            <person name="Quail M.A."/>
            <person name="Quinn J."/>
            <person name="Santos M.C."/>
            <person name="Schmitzberger F.F."/>
            <person name="Sherlock G."/>
            <person name="Shah P."/>
            <person name="Silverstein K.A."/>
            <person name="Skrzypek M.S."/>
            <person name="Soll D."/>
            <person name="Staggs R."/>
            <person name="Stansfield I."/>
            <person name="Stumpf M.P."/>
            <person name="Sudbery P.E."/>
            <person name="Srikantha T."/>
            <person name="Zeng Q."/>
            <person name="Berman J."/>
            <person name="Berriman M."/>
            <person name="Heitman J."/>
            <person name="Gow N.A."/>
            <person name="Lorenz M.C."/>
            <person name="Birren B.W."/>
            <person name="Kellis M."/>
            <person name="Cuomo C.A."/>
        </authorList>
    </citation>
    <scope>NUCLEOTIDE SEQUENCE [LARGE SCALE GENOMIC DNA]</scope>
    <source>
        <strain evidence="14">ATCC 11503 / BCRC 21390 / CBS 2605 / JCM 1781 / NBRC 1676 / NRRL YB-4239</strain>
    </source>
</reference>
<dbReference type="eggNOG" id="KOG1418">
    <property type="taxonomic scope" value="Eukaryota"/>
</dbReference>
<accession>A5E3U4</accession>
<dbReference type="GO" id="GO:0015271">
    <property type="term" value="F:outward rectifier potassium channel activity"/>
    <property type="evidence" value="ECO:0007669"/>
    <property type="project" value="TreeGrafter"/>
</dbReference>
<dbReference type="PANTHER" id="PTHR11003">
    <property type="entry name" value="POTASSIUM CHANNEL, SUBFAMILY K"/>
    <property type="match status" value="1"/>
</dbReference>
<comment type="similarity">
    <text evidence="8">Belongs to the two pore domain potassium channel (TC 1.A.1.8) family.</text>
</comment>
<evidence type="ECO:0000256" key="6">
    <source>
        <dbReference type="ARBA" id="ARBA00023136"/>
    </source>
</evidence>
<evidence type="ECO:0000256" key="10">
    <source>
        <dbReference type="SAM" id="MobiDB-lite"/>
    </source>
</evidence>
<evidence type="ECO:0000256" key="4">
    <source>
        <dbReference type="ARBA" id="ARBA00022989"/>
    </source>
</evidence>
<comment type="subcellular location">
    <subcellularLocation>
        <location evidence="1">Membrane</location>
        <topology evidence="1">Multi-pass membrane protein</topology>
    </subcellularLocation>
</comment>
<organism evidence="13 14">
    <name type="scientific">Lodderomyces elongisporus (strain ATCC 11503 / CBS 2605 / JCM 1781 / NBRC 1676 / NRRL YB-4239)</name>
    <name type="common">Yeast</name>
    <name type="synonym">Saccharomyces elongisporus</name>
    <dbReference type="NCBI Taxonomy" id="379508"/>
    <lineage>
        <taxon>Eukaryota</taxon>
        <taxon>Fungi</taxon>
        <taxon>Dikarya</taxon>
        <taxon>Ascomycota</taxon>
        <taxon>Saccharomycotina</taxon>
        <taxon>Pichiomycetes</taxon>
        <taxon>Debaryomycetaceae</taxon>
        <taxon>Candida/Lodderomyces clade</taxon>
        <taxon>Lodderomyces</taxon>
    </lineage>
</organism>
<dbReference type="InterPro" id="IPR013099">
    <property type="entry name" value="K_chnl_dom"/>
</dbReference>
<dbReference type="SUPFAM" id="SSF81324">
    <property type="entry name" value="Voltage-gated potassium channels"/>
    <property type="match status" value="2"/>
</dbReference>
<evidence type="ECO:0000256" key="5">
    <source>
        <dbReference type="ARBA" id="ARBA00023065"/>
    </source>
</evidence>
<sequence length="746" mass="85403">MANESANDGQSTISLHRNVKRALRQARTVLQPDFTNELLINNEKSYEDILGPLLLDKPIDQKRKRSAPIAIKSALNVPIGAILNLNVMPGEPYFVMWFLISSYFPLIAACLGPLANMISIIALIQHWRQDPTTEVLIPDPHSVLVMNALSLALGIIGNISLLMNFSRSVKYLITQCVSICAWFCASALLVAGVLVTHYKYMGDYKHSEGFFFACFTAGYYFACMLILLINFLGYRLDKYPATFNLDQKQRTLMVYTILFAIWSVVGAVSMHHLILGLGYGLSLYYCIVSFLTIGLGDITPKTAAAKIVVLVFLLGGVLIMGLIVATLRSVILSSAAPAIFWNDIEIARLNYIKKLKIQDRPISPENAYRKMRRIRHKIKVKHMNFSLALTVIIFLAFWLVGAMIFHFIEEWTYFNGVYFCFLCLLTIGYGDFAPKQSLGRVFFVSWATGAVPLMTILVSNVGDKLYEVFNNTSAWFSKWIFQPDREYLAKKKIKQQMKEYQEDETSTTSSFLLEQIKEDFDSSAFDEDTDNEEEFDDDDDDDEEDEDEEEEEDDDEEEEDGVEEAEKEEDEQEDDDLRQIDSDLEELNSEILDNSSSASTRMNVIRDKLFKRKDAHERLLHYLERLKPLISDGITNPNKKYTLSQWQRAYKALELQKLPDGVDADPYTGFWLGNYSPLRLPLKEPNYLILRVYYKIEETLQMIVNEEKNDLEMLELKGNALLANSLKRRVKFSTRGEDVENRVCDK</sequence>
<feature type="transmembrane region" description="Helical" evidence="11">
    <location>
        <begin position="210"/>
        <end position="232"/>
    </location>
</feature>
<gene>
    <name evidence="13" type="ORF">LELG_04282</name>
</gene>
<dbReference type="InterPro" id="IPR003280">
    <property type="entry name" value="2pore_dom_K_chnl"/>
</dbReference>
<evidence type="ECO:0000313" key="14">
    <source>
        <dbReference type="Proteomes" id="UP000001996"/>
    </source>
</evidence>
<feature type="domain" description="Potassium channel" evidence="12">
    <location>
        <begin position="393"/>
        <end position="465"/>
    </location>
</feature>
<feature type="transmembrane region" description="Helical" evidence="11">
    <location>
        <begin position="171"/>
        <end position="198"/>
    </location>
</feature>
<protein>
    <recommendedName>
        <fullName evidence="12">Potassium channel domain-containing protein</fullName>
    </recommendedName>
</protein>
<dbReference type="VEuPathDB" id="FungiDB:LELG_04282"/>
<proteinExistence type="inferred from homology"/>
<dbReference type="OrthoDB" id="297496at2759"/>
<dbReference type="OMA" id="RVFFVSW"/>
<keyword evidence="5 8" id="KW-0406">Ion transport</keyword>
<keyword evidence="9" id="KW-0175">Coiled coil</keyword>
<evidence type="ECO:0000256" key="9">
    <source>
        <dbReference type="SAM" id="Coils"/>
    </source>
</evidence>
<dbReference type="EMBL" id="CH981529">
    <property type="protein sequence ID" value="EDK46102.1"/>
    <property type="molecule type" value="Genomic_DNA"/>
</dbReference>
<keyword evidence="3 8" id="KW-0812">Transmembrane</keyword>
<evidence type="ECO:0000256" key="1">
    <source>
        <dbReference type="ARBA" id="ARBA00004141"/>
    </source>
</evidence>
<dbReference type="GO" id="GO:0005886">
    <property type="term" value="C:plasma membrane"/>
    <property type="evidence" value="ECO:0007669"/>
    <property type="project" value="TreeGrafter"/>
</dbReference>
<feature type="transmembrane region" description="Helical" evidence="11">
    <location>
        <begin position="252"/>
        <end position="270"/>
    </location>
</feature>
<feature type="transmembrane region" description="Helical" evidence="11">
    <location>
        <begin position="385"/>
        <end position="405"/>
    </location>
</feature>
<dbReference type="GeneID" id="5231617"/>
<evidence type="ECO:0000313" key="13">
    <source>
        <dbReference type="EMBL" id="EDK46102.1"/>
    </source>
</evidence>
<feature type="domain" description="Potassium channel" evidence="12">
    <location>
        <begin position="264"/>
        <end position="331"/>
    </location>
</feature>
<keyword evidence="6 11" id="KW-0472">Membrane</keyword>
<evidence type="ECO:0000256" key="11">
    <source>
        <dbReference type="SAM" id="Phobius"/>
    </source>
</evidence>
<evidence type="ECO:0000256" key="8">
    <source>
        <dbReference type="RuleBase" id="RU003857"/>
    </source>
</evidence>
<dbReference type="KEGG" id="lel:PVL30_004006"/>
<dbReference type="PANTHER" id="PTHR11003:SF342">
    <property type="entry name" value="OUTWARD-RECTIFIER POTASSIUM CHANNEL TOK1"/>
    <property type="match status" value="1"/>
</dbReference>
<dbReference type="FunCoup" id="A5E3U4">
    <property type="interactions" value="10"/>
</dbReference>
<dbReference type="Gene3D" id="1.10.287.70">
    <property type="match status" value="2"/>
</dbReference>
<evidence type="ECO:0000256" key="2">
    <source>
        <dbReference type="ARBA" id="ARBA00022448"/>
    </source>
</evidence>
<keyword evidence="7 8" id="KW-0407">Ion channel</keyword>
<feature type="transmembrane region" description="Helical" evidence="11">
    <location>
        <begin position="94"/>
        <end position="124"/>
    </location>
</feature>
<feature type="transmembrane region" description="Helical" evidence="11">
    <location>
        <begin position="277"/>
        <end position="295"/>
    </location>
</feature>
<dbReference type="PRINTS" id="PR01333">
    <property type="entry name" value="2POREKCHANEL"/>
</dbReference>
<feature type="region of interest" description="Disordered" evidence="10">
    <location>
        <begin position="522"/>
        <end position="577"/>
    </location>
</feature>
<evidence type="ECO:0000256" key="7">
    <source>
        <dbReference type="ARBA" id="ARBA00023303"/>
    </source>
</evidence>